<name>A0A4Z2EXL3_9TELE</name>
<dbReference type="Proteomes" id="UP000314294">
    <property type="component" value="Unassembled WGS sequence"/>
</dbReference>
<evidence type="ECO:0000256" key="1">
    <source>
        <dbReference type="SAM" id="MobiDB-lite"/>
    </source>
</evidence>
<dbReference type="EMBL" id="SRLO01002204">
    <property type="protein sequence ID" value="TNN33558.1"/>
    <property type="molecule type" value="Genomic_DNA"/>
</dbReference>
<dbReference type="AlphaFoldDB" id="A0A4Z2EXL3"/>
<reference evidence="2 3" key="1">
    <citation type="submission" date="2019-03" db="EMBL/GenBank/DDBJ databases">
        <title>First draft genome of Liparis tanakae, snailfish: a comprehensive survey of snailfish specific genes.</title>
        <authorList>
            <person name="Kim W."/>
            <person name="Song I."/>
            <person name="Jeong J.-H."/>
            <person name="Kim D."/>
            <person name="Kim S."/>
            <person name="Ryu S."/>
            <person name="Song J.Y."/>
            <person name="Lee S.K."/>
        </authorList>
    </citation>
    <scope>NUCLEOTIDE SEQUENCE [LARGE SCALE GENOMIC DNA]</scope>
    <source>
        <tissue evidence="2">Muscle</tissue>
    </source>
</reference>
<evidence type="ECO:0000313" key="3">
    <source>
        <dbReference type="Proteomes" id="UP000314294"/>
    </source>
</evidence>
<sequence>MFRRLWDVLNKYEAELVNMKTPGWILSAPFNLLRPGGPGWLMLVSRTPTEKPRANNWRSSQSLGSILLKMTRLQRLTPPTPHTSNASHLQRLTPPTPHTSHASRLQRLTPPTPPTPHASHASHASITSFSWKRERCMGKVTHVKDISLASISNRDVWRKLFLNSWPNY</sequence>
<proteinExistence type="predicted"/>
<evidence type="ECO:0000313" key="2">
    <source>
        <dbReference type="EMBL" id="TNN33558.1"/>
    </source>
</evidence>
<comment type="caution">
    <text evidence="2">The sequence shown here is derived from an EMBL/GenBank/DDBJ whole genome shotgun (WGS) entry which is preliminary data.</text>
</comment>
<gene>
    <name evidence="2" type="ORF">EYF80_056277</name>
</gene>
<feature type="region of interest" description="Disordered" evidence="1">
    <location>
        <begin position="76"/>
        <end position="124"/>
    </location>
</feature>
<organism evidence="2 3">
    <name type="scientific">Liparis tanakae</name>
    <name type="common">Tanaka's snailfish</name>
    <dbReference type="NCBI Taxonomy" id="230148"/>
    <lineage>
        <taxon>Eukaryota</taxon>
        <taxon>Metazoa</taxon>
        <taxon>Chordata</taxon>
        <taxon>Craniata</taxon>
        <taxon>Vertebrata</taxon>
        <taxon>Euteleostomi</taxon>
        <taxon>Actinopterygii</taxon>
        <taxon>Neopterygii</taxon>
        <taxon>Teleostei</taxon>
        <taxon>Neoteleostei</taxon>
        <taxon>Acanthomorphata</taxon>
        <taxon>Eupercaria</taxon>
        <taxon>Perciformes</taxon>
        <taxon>Cottioidei</taxon>
        <taxon>Cottales</taxon>
        <taxon>Liparidae</taxon>
        <taxon>Liparis</taxon>
    </lineage>
</organism>
<accession>A0A4Z2EXL3</accession>
<protein>
    <submittedName>
        <fullName evidence="2">Uncharacterized protein</fullName>
    </submittedName>
</protein>
<keyword evidence="3" id="KW-1185">Reference proteome</keyword>